<sequence length="65" mass="6865">MAVRSLLVFSFALLGMAPSVALAQSPNLWSCFGGGNPPTSLDARCCTEYIPAEDGLFTGQNTIQK</sequence>
<organism evidence="2 3">
    <name type="scientific">Diatrype stigma</name>
    <dbReference type="NCBI Taxonomy" id="117547"/>
    <lineage>
        <taxon>Eukaryota</taxon>
        <taxon>Fungi</taxon>
        <taxon>Dikarya</taxon>
        <taxon>Ascomycota</taxon>
        <taxon>Pezizomycotina</taxon>
        <taxon>Sordariomycetes</taxon>
        <taxon>Xylariomycetidae</taxon>
        <taxon>Xylariales</taxon>
        <taxon>Diatrypaceae</taxon>
        <taxon>Diatrype</taxon>
    </lineage>
</organism>
<dbReference type="Proteomes" id="UP001320420">
    <property type="component" value="Unassembled WGS sequence"/>
</dbReference>
<evidence type="ECO:0000313" key="3">
    <source>
        <dbReference type="Proteomes" id="UP001320420"/>
    </source>
</evidence>
<comment type="caution">
    <text evidence="2">The sequence shown here is derived from an EMBL/GenBank/DDBJ whole genome shotgun (WGS) entry which is preliminary data.</text>
</comment>
<accession>A0AAN9UKJ2</accession>
<keyword evidence="3" id="KW-1185">Reference proteome</keyword>
<dbReference type="AlphaFoldDB" id="A0AAN9UKJ2"/>
<proteinExistence type="predicted"/>
<reference evidence="2 3" key="1">
    <citation type="submission" date="2024-02" db="EMBL/GenBank/DDBJ databases">
        <title>De novo assembly and annotation of 12 fungi associated with fruit tree decline syndrome in Ontario, Canada.</title>
        <authorList>
            <person name="Sulman M."/>
            <person name="Ellouze W."/>
            <person name="Ilyukhin E."/>
        </authorList>
    </citation>
    <scope>NUCLEOTIDE SEQUENCE [LARGE SCALE GENOMIC DNA]</scope>
    <source>
        <strain evidence="2 3">M11/M66-122</strain>
    </source>
</reference>
<dbReference type="EMBL" id="JAKJXP020000077">
    <property type="protein sequence ID" value="KAK7749167.1"/>
    <property type="molecule type" value="Genomic_DNA"/>
</dbReference>
<gene>
    <name evidence="2" type="ORF">SLS62_008347</name>
</gene>
<keyword evidence="1" id="KW-0732">Signal</keyword>
<evidence type="ECO:0000256" key="1">
    <source>
        <dbReference type="SAM" id="SignalP"/>
    </source>
</evidence>
<protein>
    <submittedName>
        <fullName evidence="2">Uncharacterized protein</fullName>
    </submittedName>
</protein>
<feature type="chain" id="PRO_5042856379" evidence="1">
    <location>
        <begin position="24"/>
        <end position="65"/>
    </location>
</feature>
<evidence type="ECO:0000313" key="2">
    <source>
        <dbReference type="EMBL" id="KAK7749167.1"/>
    </source>
</evidence>
<name>A0AAN9UKJ2_9PEZI</name>
<feature type="signal peptide" evidence="1">
    <location>
        <begin position="1"/>
        <end position="23"/>
    </location>
</feature>